<dbReference type="EC" id="2.7.13.3" evidence="3"/>
<dbReference type="InterPro" id="IPR004358">
    <property type="entry name" value="Sig_transdc_His_kin-like_C"/>
</dbReference>
<dbReference type="CDD" id="cd06225">
    <property type="entry name" value="HAMP"/>
    <property type="match status" value="1"/>
</dbReference>
<dbReference type="SMART" id="SM00304">
    <property type="entry name" value="HAMP"/>
    <property type="match status" value="1"/>
</dbReference>
<dbReference type="SUPFAM" id="SSF158472">
    <property type="entry name" value="HAMP domain-like"/>
    <property type="match status" value="1"/>
</dbReference>
<dbReference type="SUPFAM" id="SSF47384">
    <property type="entry name" value="Homodimeric domain of signal transducing histidine kinase"/>
    <property type="match status" value="1"/>
</dbReference>
<keyword evidence="4" id="KW-0597">Phosphoprotein</keyword>
<evidence type="ECO:0000313" key="13">
    <source>
        <dbReference type="Proteomes" id="UP000294902"/>
    </source>
</evidence>
<dbReference type="InterPro" id="IPR036890">
    <property type="entry name" value="HATPase_C_sf"/>
</dbReference>
<evidence type="ECO:0000256" key="2">
    <source>
        <dbReference type="ARBA" id="ARBA00004370"/>
    </source>
</evidence>
<evidence type="ECO:0000259" key="10">
    <source>
        <dbReference type="PROSITE" id="PS50109"/>
    </source>
</evidence>
<keyword evidence="8 9" id="KW-0472">Membrane</keyword>
<dbReference type="GO" id="GO:0000155">
    <property type="term" value="F:phosphorelay sensor kinase activity"/>
    <property type="evidence" value="ECO:0007669"/>
    <property type="project" value="InterPro"/>
</dbReference>
<dbReference type="CDD" id="cd00082">
    <property type="entry name" value="HisKA"/>
    <property type="match status" value="1"/>
</dbReference>
<sequence length="487" mass="55793">MSRSIFILNGVLVIISRVSKIVKSIRFKMLFTYISIGIIPLVIFINALIGTVERYYEDQKVIYLQRQSNILSSQLTLANYLDGQNIVNGELIEFEINQLSKELDGRVLIVNKDHVVIKDTNQVEEGKTLISQEAVRGLGGETFIRHIKERQRMQVVTPIKNNDLVIGTLIITASTEDIYDSVKDLRNKSILLFIITLLIILTISYYYSELLTRPFKDLFKHIKSITAGHFNENSTVKGHQEIEDISIAFNQMTRKLQEFEQSRQEFVSNVSHELKTPLASIKVLADSLLSQKDVPAELYREFLLDISNEVDREDKIINDLLSLVKMDKKEVKLNVEQVNINMLIEQILKRLKPLAEKQDVELIFESFREVVGEIDEVKLSLALTNIIENGIKYNKESGWVKISLNADHKFFFVKITDSGIGIPKDEQDKIFQRFYRIDKARSRETGGTGLGLSITKNAIIMHKGFINVKSEEGEGTTFSLRIPLYYQ</sequence>
<dbReference type="FunFam" id="1.10.287.130:FF:000001">
    <property type="entry name" value="Two-component sensor histidine kinase"/>
    <property type="match status" value="1"/>
</dbReference>
<evidence type="ECO:0000256" key="8">
    <source>
        <dbReference type="ARBA" id="ARBA00023136"/>
    </source>
</evidence>
<comment type="caution">
    <text evidence="12">The sequence shown here is derived from an EMBL/GenBank/DDBJ whole genome shotgun (WGS) entry which is preliminary data.</text>
</comment>
<evidence type="ECO:0000256" key="4">
    <source>
        <dbReference type="ARBA" id="ARBA00022553"/>
    </source>
</evidence>
<feature type="domain" description="Histidine kinase" evidence="10">
    <location>
        <begin position="269"/>
        <end position="486"/>
    </location>
</feature>
<dbReference type="PRINTS" id="PR00344">
    <property type="entry name" value="BCTRLSENSOR"/>
</dbReference>
<dbReference type="Pfam" id="PF00672">
    <property type="entry name" value="HAMP"/>
    <property type="match status" value="1"/>
</dbReference>
<feature type="domain" description="HAMP" evidence="11">
    <location>
        <begin position="209"/>
        <end position="261"/>
    </location>
</feature>
<dbReference type="PROSITE" id="PS50885">
    <property type="entry name" value="HAMP"/>
    <property type="match status" value="1"/>
</dbReference>
<evidence type="ECO:0000256" key="7">
    <source>
        <dbReference type="ARBA" id="ARBA00023012"/>
    </source>
</evidence>
<keyword evidence="13" id="KW-1185">Reference proteome</keyword>
<dbReference type="InterPro" id="IPR050351">
    <property type="entry name" value="BphY/WalK/GraS-like"/>
</dbReference>
<comment type="catalytic activity">
    <reaction evidence="1">
        <text>ATP + protein L-histidine = ADP + protein N-phospho-L-histidine.</text>
        <dbReference type="EC" id="2.7.13.3"/>
    </reaction>
</comment>
<keyword evidence="5" id="KW-0808">Transferase</keyword>
<gene>
    <name evidence="12" type="ORF">EDC18_102380</name>
</gene>
<dbReference type="InterPro" id="IPR003594">
    <property type="entry name" value="HATPase_dom"/>
</dbReference>
<dbReference type="Proteomes" id="UP000294902">
    <property type="component" value="Unassembled WGS sequence"/>
</dbReference>
<dbReference type="InterPro" id="IPR036097">
    <property type="entry name" value="HisK_dim/P_sf"/>
</dbReference>
<dbReference type="PROSITE" id="PS50109">
    <property type="entry name" value="HIS_KIN"/>
    <property type="match status" value="1"/>
</dbReference>
<dbReference type="InterPro" id="IPR003661">
    <property type="entry name" value="HisK_dim/P_dom"/>
</dbReference>
<dbReference type="Gene3D" id="3.30.565.10">
    <property type="entry name" value="Histidine kinase-like ATPase, C-terminal domain"/>
    <property type="match status" value="1"/>
</dbReference>
<keyword evidence="9" id="KW-1133">Transmembrane helix</keyword>
<evidence type="ECO:0000256" key="6">
    <source>
        <dbReference type="ARBA" id="ARBA00022777"/>
    </source>
</evidence>
<evidence type="ECO:0000256" key="9">
    <source>
        <dbReference type="SAM" id="Phobius"/>
    </source>
</evidence>
<proteinExistence type="predicted"/>
<keyword evidence="9" id="KW-0812">Transmembrane</keyword>
<dbReference type="SUPFAM" id="SSF55874">
    <property type="entry name" value="ATPase domain of HSP90 chaperone/DNA topoisomerase II/histidine kinase"/>
    <property type="match status" value="1"/>
</dbReference>
<dbReference type="GO" id="GO:0016036">
    <property type="term" value="P:cellular response to phosphate starvation"/>
    <property type="evidence" value="ECO:0007669"/>
    <property type="project" value="TreeGrafter"/>
</dbReference>
<dbReference type="Pfam" id="PF02518">
    <property type="entry name" value="HATPase_c"/>
    <property type="match status" value="1"/>
</dbReference>
<dbReference type="PANTHER" id="PTHR45453:SF1">
    <property type="entry name" value="PHOSPHATE REGULON SENSOR PROTEIN PHOR"/>
    <property type="match status" value="1"/>
</dbReference>
<dbReference type="InterPro" id="IPR005467">
    <property type="entry name" value="His_kinase_dom"/>
</dbReference>
<dbReference type="SMART" id="SM00387">
    <property type="entry name" value="HATPase_c"/>
    <property type="match status" value="1"/>
</dbReference>
<accession>A0A4R3MPZ8</accession>
<dbReference type="Gene3D" id="1.10.287.130">
    <property type="match status" value="1"/>
</dbReference>
<dbReference type="GO" id="GO:0004721">
    <property type="term" value="F:phosphoprotein phosphatase activity"/>
    <property type="evidence" value="ECO:0007669"/>
    <property type="project" value="TreeGrafter"/>
</dbReference>
<dbReference type="RefSeq" id="WP_243115056.1">
    <property type="nucleotide sequence ID" value="NZ_SMAL01000002.1"/>
</dbReference>
<evidence type="ECO:0000256" key="1">
    <source>
        <dbReference type="ARBA" id="ARBA00000085"/>
    </source>
</evidence>
<dbReference type="InterPro" id="IPR003660">
    <property type="entry name" value="HAMP_dom"/>
</dbReference>
<feature type="transmembrane region" description="Helical" evidence="9">
    <location>
        <begin position="190"/>
        <end position="207"/>
    </location>
</feature>
<dbReference type="CDD" id="cd00075">
    <property type="entry name" value="HATPase"/>
    <property type="match status" value="1"/>
</dbReference>
<dbReference type="GO" id="GO:0005886">
    <property type="term" value="C:plasma membrane"/>
    <property type="evidence" value="ECO:0007669"/>
    <property type="project" value="TreeGrafter"/>
</dbReference>
<dbReference type="PANTHER" id="PTHR45453">
    <property type="entry name" value="PHOSPHATE REGULON SENSOR PROTEIN PHOR"/>
    <property type="match status" value="1"/>
</dbReference>
<dbReference type="AlphaFoldDB" id="A0A4R3MPZ8"/>
<dbReference type="Pfam" id="PF00512">
    <property type="entry name" value="HisKA"/>
    <property type="match status" value="1"/>
</dbReference>
<protein>
    <recommendedName>
        <fullName evidence="3">histidine kinase</fullName>
        <ecNumber evidence="3">2.7.13.3</ecNumber>
    </recommendedName>
</protein>
<keyword evidence="6" id="KW-0418">Kinase</keyword>
<evidence type="ECO:0000259" key="11">
    <source>
        <dbReference type="PROSITE" id="PS50885"/>
    </source>
</evidence>
<reference evidence="12 13" key="1">
    <citation type="submission" date="2019-03" db="EMBL/GenBank/DDBJ databases">
        <title>Genomic Encyclopedia of Type Strains, Phase IV (KMG-IV): sequencing the most valuable type-strain genomes for metagenomic binning, comparative biology and taxonomic classification.</title>
        <authorList>
            <person name="Goeker M."/>
        </authorList>
    </citation>
    <scope>NUCLEOTIDE SEQUENCE [LARGE SCALE GENOMIC DNA]</scope>
    <source>
        <strain evidence="12 13">DSM 24629</strain>
    </source>
</reference>
<keyword evidence="7" id="KW-0902">Two-component regulatory system</keyword>
<dbReference type="Gene3D" id="6.10.340.10">
    <property type="match status" value="1"/>
</dbReference>
<comment type="subcellular location">
    <subcellularLocation>
        <location evidence="2">Membrane</location>
    </subcellularLocation>
</comment>
<evidence type="ECO:0000313" key="12">
    <source>
        <dbReference type="EMBL" id="TCT16361.1"/>
    </source>
</evidence>
<feature type="transmembrane region" description="Helical" evidence="9">
    <location>
        <begin position="30"/>
        <end position="49"/>
    </location>
</feature>
<dbReference type="SMART" id="SM00388">
    <property type="entry name" value="HisKA"/>
    <property type="match status" value="1"/>
</dbReference>
<dbReference type="EMBL" id="SMAL01000002">
    <property type="protein sequence ID" value="TCT16361.1"/>
    <property type="molecule type" value="Genomic_DNA"/>
</dbReference>
<name>A0A4R3MPZ8_9FIRM</name>
<evidence type="ECO:0000256" key="3">
    <source>
        <dbReference type="ARBA" id="ARBA00012438"/>
    </source>
</evidence>
<organism evidence="12 13">
    <name type="scientific">Natranaerovirga pectinivora</name>
    <dbReference type="NCBI Taxonomy" id="682400"/>
    <lineage>
        <taxon>Bacteria</taxon>
        <taxon>Bacillati</taxon>
        <taxon>Bacillota</taxon>
        <taxon>Clostridia</taxon>
        <taxon>Lachnospirales</taxon>
        <taxon>Natranaerovirgaceae</taxon>
        <taxon>Natranaerovirga</taxon>
    </lineage>
</organism>
<evidence type="ECO:0000256" key="5">
    <source>
        <dbReference type="ARBA" id="ARBA00022679"/>
    </source>
</evidence>
<dbReference type="FunFam" id="3.30.565.10:FF:000006">
    <property type="entry name" value="Sensor histidine kinase WalK"/>
    <property type="match status" value="1"/>
</dbReference>